<dbReference type="Proteomes" id="UP001431131">
    <property type="component" value="Unassembled WGS sequence"/>
</dbReference>
<feature type="transmembrane region" description="Helical" evidence="1">
    <location>
        <begin position="414"/>
        <end position="435"/>
    </location>
</feature>
<dbReference type="SUPFAM" id="SSF56601">
    <property type="entry name" value="beta-lactamase/transpeptidase-like"/>
    <property type="match status" value="1"/>
</dbReference>
<comment type="caution">
    <text evidence="3">The sequence shown here is derived from an EMBL/GenBank/DDBJ whole genome shotgun (WGS) entry which is preliminary data.</text>
</comment>
<accession>A0AAW5E4P9</accession>
<dbReference type="PANTHER" id="PTHR46825">
    <property type="entry name" value="D-ALANYL-D-ALANINE-CARBOXYPEPTIDASE/ENDOPEPTIDASE AMPH"/>
    <property type="match status" value="1"/>
</dbReference>
<dbReference type="InterPro" id="IPR050491">
    <property type="entry name" value="AmpC-like"/>
</dbReference>
<organism evidence="3 4">
    <name type="scientific">Fredinandcohnia quinoae</name>
    <dbReference type="NCBI Taxonomy" id="2918902"/>
    <lineage>
        <taxon>Bacteria</taxon>
        <taxon>Bacillati</taxon>
        <taxon>Bacillota</taxon>
        <taxon>Bacilli</taxon>
        <taxon>Bacillales</taxon>
        <taxon>Bacillaceae</taxon>
        <taxon>Fredinandcohnia</taxon>
    </lineage>
</organism>
<dbReference type="PANTHER" id="PTHR46825:SF9">
    <property type="entry name" value="BETA-LACTAMASE-RELATED DOMAIN-CONTAINING PROTEIN"/>
    <property type="match status" value="1"/>
</dbReference>
<dbReference type="Gene3D" id="3.40.710.10">
    <property type="entry name" value="DD-peptidase/beta-lactamase superfamily"/>
    <property type="match status" value="1"/>
</dbReference>
<dbReference type="InterPro" id="IPR012338">
    <property type="entry name" value="Beta-lactam/transpept-like"/>
</dbReference>
<evidence type="ECO:0000256" key="1">
    <source>
        <dbReference type="SAM" id="Phobius"/>
    </source>
</evidence>
<dbReference type="Pfam" id="PF00144">
    <property type="entry name" value="Beta-lactamase"/>
    <property type="match status" value="1"/>
</dbReference>
<gene>
    <name evidence="3" type="ORF">MJG50_04435</name>
</gene>
<keyword evidence="1" id="KW-0472">Membrane</keyword>
<keyword evidence="1" id="KW-1133">Transmembrane helix</keyword>
<feature type="domain" description="Beta-lactamase-related" evidence="2">
    <location>
        <begin position="39"/>
        <end position="353"/>
    </location>
</feature>
<sequence>MKVVATSGKFITFSLLFCLIFFVLPTCRTSAEVSIKNALDQYIESFLEEQKVPGASIAIIKDNKVIYTKNWGVTGETENKVSIETPFLLGSISKSLTGFAIFSLIEEGRIALDEPVQSYIPWFSLKNHEAATQITIKQLLTHTSGISTYAGLSIADKGSNELTAIKESAKSLSTVEPTATPGEKYQYSDANYLILGAVIEEITQQLYSQFMEENIFTPIGMEHTAADNETAYAKGYLGGYQSWFGIPVKSLISYDNGGSPYGYIAASAKDMASFISFLFQQEQKDGLNQYFAPLLKTTKDRYYGYGWRITTSDDQEEMIWHSGSTPDSRSEIFLFPESKWGGVILTNKNHILEENALLQLRNGIINIVKNEVPSKITRGTPIFQLIILGFVLLLVSIVIVQIARLRIHRSRNKALRIVTGVILFILSVFIIPILIKATGSPWNSIKVFAPDIALMTILIVILLALNGLLVIYKSIKKGNQLT</sequence>
<evidence type="ECO:0000313" key="4">
    <source>
        <dbReference type="Proteomes" id="UP001431131"/>
    </source>
</evidence>
<name>A0AAW5E4P9_9BACI</name>
<proteinExistence type="predicted"/>
<dbReference type="InterPro" id="IPR001466">
    <property type="entry name" value="Beta-lactam-related"/>
</dbReference>
<dbReference type="AlphaFoldDB" id="A0AAW5E4P9"/>
<dbReference type="RefSeq" id="WP_240253104.1">
    <property type="nucleotide sequence ID" value="NZ_JAKTTI010000004.1"/>
</dbReference>
<keyword evidence="1" id="KW-0812">Transmembrane</keyword>
<evidence type="ECO:0000259" key="2">
    <source>
        <dbReference type="Pfam" id="PF00144"/>
    </source>
</evidence>
<dbReference type="EMBL" id="JAKTTI010000004">
    <property type="protein sequence ID" value="MCH1624565.1"/>
    <property type="molecule type" value="Genomic_DNA"/>
</dbReference>
<evidence type="ECO:0000313" key="3">
    <source>
        <dbReference type="EMBL" id="MCH1624565.1"/>
    </source>
</evidence>
<reference evidence="3" key="1">
    <citation type="submission" date="2022-02" db="EMBL/GenBank/DDBJ databases">
        <title>Fredinandcohnia quinoae sp. nov. isolated from Chenopodium quinoa seeds.</title>
        <authorList>
            <person name="Saati-Santamaria Z."/>
            <person name="Flores-Felix J.D."/>
            <person name="Igual J.M."/>
            <person name="Velazquez E."/>
            <person name="Garcia-Fraile P."/>
            <person name="Martinez-Molina E."/>
        </authorList>
    </citation>
    <scope>NUCLEOTIDE SEQUENCE</scope>
    <source>
        <strain evidence="3">SECRCQ15</strain>
    </source>
</reference>
<feature type="transmembrane region" description="Helical" evidence="1">
    <location>
        <begin position="382"/>
        <end position="402"/>
    </location>
</feature>
<protein>
    <submittedName>
        <fullName evidence="3">Beta-lactamase family protein</fullName>
    </submittedName>
</protein>
<feature type="transmembrane region" description="Helical" evidence="1">
    <location>
        <begin position="447"/>
        <end position="472"/>
    </location>
</feature>
<keyword evidence="4" id="KW-1185">Reference proteome</keyword>